<dbReference type="KEGG" id="jar:G7057_07930"/>
<protein>
    <submittedName>
        <fullName evidence="1">Uncharacterized protein</fullName>
    </submittedName>
</protein>
<organism evidence="1 2">
    <name type="scientific">Jeotgalibaca arthritidis</name>
    <dbReference type="NCBI Taxonomy" id="1868794"/>
    <lineage>
        <taxon>Bacteria</taxon>
        <taxon>Bacillati</taxon>
        <taxon>Bacillota</taxon>
        <taxon>Bacilli</taxon>
        <taxon>Lactobacillales</taxon>
        <taxon>Carnobacteriaceae</taxon>
        <taxon>Jeotgalibaca</taxon>
    </lineage>
</organism>
<keyword evidence="2" id="KW-1185">Reference proteome</keyword>
<gene>
    <name evidence="1" type="ORF">G7057_07930</name>
</gene>
<accession>A0A6G7KAS4</accession>
<dbReference type="EMBL" id="CP049740">
    <property type="protein sequence ID" value="QII82368.1"/>
    <property type="molecule type" value="Genomic_DNA"/>
</dbReference>
<dbReference type="RefSeq" id="WP_166162604.1">
    <property type="nucleotide sequence ID" value="NZ_CP049740.1"/>
</dbReference>
<evidence type="ECO:0000313" key="2">
    <source>
        <dbReference type="Proteomes" id="UP000501451"/>
    </source>
</evidence>
<reference evidence="1 2" key="1">
    <citation type="journal article" date="2017" name="Int. J. Syst. Evol. Microbiol.">
        <title>Jeotgalibaca porci sp. nov. and Jeotgalibaca arthritidis sp. nov., isolated from pigs, and emended description of the genus Jeotgalibaca.</title>
        <authorList>
            <person name="Zamora L."/>
            <person name="Perez-Sancho M."/>
            <person name="Dominguez L."/>
            <person name="Fernandez-Garayzabal J.F."/>
            <person name="Vela A.I."/>
        </authorList>
    </citation>
    <scope>NUCLEOTIDE SEQUENCE [LARGE SCALE GENOMIC DNA]</scope>
    <source>
        <strain evidence="1 2">CECT 9157</strain>
    </source>
</reference>
<evidence type="ECO:0000313" key="1">
    <source>
        <dbReference type="EMBL" id="QII82368.1"/>
    </source>
</evidence>
<proteinExistence type="predicted"/>
<name>A0A6G7KAS4_9LACT</name>
<dbReference type="Proteomes" id="UP000501451">
    <property type="component" value="Chromosome"/>
</dbReference>
<dbReference type="AlphaFoldDB" id="A0A6G7KAS4"/>
<sequence length="305" mass="35364">MVLLEDGGMAVDLGMEYETLLLQLGALSRKLALTKETHDEQQSALDGAISQLEKKTATLEKMEKESFSNSVMKILGTYEQRYHRESEEKISAKLEFDKAYVLKINAHRYLGDLEEDILEKKNRLRDVKEQLLRRNPELLNIVSEREQKMIQLQHDYTQTVEAEEAANQLLDAISDILTTVDSSDAINNWEMITEIDILLSVVDRHQLDVAEAMIIDLERKVHSLVRELKDLDYIYDSQYQTLTECRPVINDFFSGLFSEWSTKHIIEKNLELLASLQKNVQHILSILLERKHELEHDFLSFSKAE</sequence>